<name>A0A9Q0DEG8_9TELE</name>
<dbReference type="SMART" id="SM00179">
    <property type="entry name" value="EGF_CA"/>
    <property type="match status" value="5"/>
</dbReference>
<dbReference type="PROSITE" id="PS00010">
    <property type="entry name" value="ASX_HYDROXYL"/>
    <property type="match status" value="3"/>
</dbReference>
<dbReference type="CDD" id="cd00054">
    <property type="entry name" value="EGF_CA"/>
    <property type="match status" value="2"/>
</dbReference>
<dbReference type="SUPFAM" id="SSF57184">
    <property type="entry name" value="Growth factor receptor domain"/>
    <property type="match status" value="3"/>
</dbReference>
<keyword evidence="9 11" id="KW-1015">Disulfide bond</keyword>
<dbReference type="InterPro" id="IPR049883">
    <property type="entry name" value="NOTCH1_EGF-like"/>
</dbReference>
<evidence type="ECO:0000256" key="6">
    <source>
        <dbReference type="ARBA" id="ARBA00022729"/>
    </source>
</evidence>
<organism evidence="15 16">
    <name type="scientific">Muraenolepis orangiensis</name>
    <name type="common">Patagonian moray cod</name>
    <dbReference type="NCBI Taxonomy" id="630683"/>
    <lineage>
        <taxon>Eukaryota</taxon>
        <taxon>Metazoa</taxon>
        <taxon>Chordata</taxon>
        <taxon>Craniata</taxon>
        <taxon>Vertebrata</taxon>
        <taxon>Euteleostomi</taxon>
        <taxon>Actinopterygii</taxon>
        <taxon>Neopterygii</taxon>
        <taxon>Teleostei</taxon>
        <taxon>Neoteleostei</taxon>
        <taxon>Acanthomorphata</taxon>
        <taxon>Zeiogadaria</taxon>
        <taxon>Gadariae</taxon>
        <taxon>Gadiformes</taxon>
        <taxon>Muraenolepidoidei</taxon>
        <taxon>Muraenolepididae</taxon>
        <taxon>Muraenolepis</taxon>
    </lineage>
</organism>
<dbReference type="Pfam" id="PF22914">
    <property type="entry name" value="Fibulin_C"/>
    <property type="match status" value="1"/>
</dbReference>
<feature type="transmembrane region" description="Helical" evidence="13">
    <location>
        <begin position="94"/>
        <end position="117"/>
    </location>
</feature>
<evidence type="ECO:0000256" key="13">
    <source>
        <dbReference type="SAM" id="Phobius"/>
    </source>
</evidence>
<accession>A0A9Q0DEG8</accession>
<dbReference type="PROSITE" id="PS50026">
    <property type="entry name" value="EGF_3"/>
    <property type="match status" value="3"/>
</dbReference>
<keyword evidence="3" id="KW-0964">Secreted</keyword>
<evidence type="ECO:0000256" key="10">
    <source>
        <dbReference type="ARBA" id="ARBA00023180"/>
    </source>
</evidence>
<keyword evidence="10" id="KW-0325">Glycoprotein</keyword>
<keyword evidence="7" id="KW-0677">Repeat</keyword>
<reference evidence="15" key="1">
    <citation type="submission" date="2022-07" db="EMBL/GenBank/DDBJ databases">
        <title>Chromosome-level genome of Muraenolepis orangiensis.</title>
        <authorList>
            <person name="Kim J."/>
        </authorList>
    </citation>
    <scope>NUCLEOTIDE SEQUENCE</scope>
    <source>
        <strain evidence="15">KU_S4_2022</strain>
        <tissue evidence="15">Muscle</tissue>
    </source>
</reference>
<dbReference type="GO" id="GO:0031012">
    <property type="term" value="C:extracellular matrix"/>
    <property type="evidence" value="ECO:0007669"/>
    <property type="project" value="UniProtKB-ARBA"/>
</dbReference>
<gene>
    <name evidence="15" type="ORF">NHX12_011031</name>
</gene>
<sequence>MRGRRPGHQRSWPTLCPVGVRSRVRRGFPEHDTLGNPAGNLSPHPCHENSRGPPLFRPQHPYTNHPHPLLTYPLLTYTPLLPPPAFRALRGWTLAWRSACFFGWFWVVVVVLLLFFLSGPQCQPGDRRGPTLWPADCEQVKESDTYTECTDGYQWDPQTQHCKDINECETISDACKGEMKCFNHYGGYLCLPRSASVIPAAEPPITPTAHEPFNPCPLGYEPQGDSCVDVDECERDEHDCQPSQQCINTKGAFTCQCPDGASHHCVNVPGSFSCQCEPGFQLAGNNRSCIDVNECEMGAPCSQRCYNTYGTFMCRCDQGYELGSDGFTCNDIDECSYSIYHCQHQCVNQPGKFSCECPEGYQLLGTRLCQDVNECETGEHQCTESQMCVNIHGRYQCVATNRCQEPYVQLSDNRCICPASKPVCRDLPFSIVDRYMSITSERSVPSDIFQIQATSLSSGAYNTFRIRSGDDNSDFYIRQINNISAMLVLARAVTGPKEYTLDLEMLSVNPLLSYQTSSVLRLSIYVGPHTF</sequence>
<keyword evidence="13" id="KW-0472">Membrane</keyword>
<keyword evidence="13" id="KW-0812">Transmembrane</keyword>
<dbReference type="InterPro" id="IPR026823">
    <property type="entry name" value="cEGF"/>
</dbReference>
<evidence type="ECO:0000313" key="16">
    <source>
        <dbReference type="Proteomes" id="UP001148018"/>
    </source>
</evidence>
<dbReference type="SMART" id="SM00181">
    <property type="entry name" value="EGF"/>
    <property type="match status" value="4"/>
</dbReference>
<evidence type="ECO:0000256" key="12">
    <source>
        <dbReference type="SAM" id="MobiDB-lite"/>
    </source>
</evidence>
<dbReference type="GO" id="GO:0005509">
    <property type="term" value="F:calcium ion binding"/>
    <property type="evidence" value="ECO:0007669"/>
    <property type="project" value="InterPro"/>
</dbReference>
<keyword evidence="4" id="KW-0272">Extracellular matrix</keyword>
<proteinExistence type="inferred from homology"/>
<dbReference type="PANTHER" id="PTHR24034:SF96">
    <property type="entry name" value="EGF-CONTAINING FIBULIN-LIKE EXTRACELLULAR MATRIX PROTEIN 2"/>
    <property type="match status" value="1"/>
</dbReference>
<dbReference type="Proteomes" id="UP001148018">
    <property type="component" value="Unassembled WGS sequence"/>
</dbReference>
<evidence type="ECO:0000256" key="1">
    <source>
        <dbReference type="ARBA" id="ARBA00004498"/>
    </source>
</evidence>
<dbReference type="PROSITE" id="PS01186">
    <property type="entry name" value="EGF_2"/>
    <property type="match status" value="2"/>
</dbReference>
<keyword evidence="16" id="KW-1185">Reference proteome</keyword>
<dbReference type="FunFam" id="2.10.25.10:FF:000038">
    <property type="entry name" value="Fibrillin 2"/>
    <property type="match status" value="2"/>
</dbReference>
<dbReference type="InterPro" id="IPR001881">
    <property type="entry name" value="EGF-like_Ca-bd_dom"/>
</dbReference>
<dbReference type="GO" id="GO:0030855">
    <property type="term" value="P:epithelial cell differentiation"/>
    <property type="evidence" value="ECO:0007669"/>
    <property type="project" value="UniProtKB-ARBA"/>
</dbReference>
<protein>
    <recommendedName>
        <fullName evidence="14">EGF-like domain-containing protein</fullName>
    </recommendedName>
</protein>
<evidence type="ECO:0000256" key="7">
    <source>
        <dbReference type="ARBA" id="ARBA00022737"/>
    </source>
</evidence>
<evidence type="ECO:0000256" key="8">
    <source>
        <dbReference type="ARBA" id="ARBA00022837"/>
    </source>
</evidence>
<dbReference type="EMBL" id="JANIIK010000116">
    <property type="protein sequence ID" value="KAJ3587434.1"/>
    <property type="molecule type" value="Genomic_DNA"/>
</dbReference>
<keyword evidence="6" id="KW-0732">Signal</keyword>
<evidence type="ECO:0000313" key="15">
    <source>
        <dbReference type="EMBL" id="KAJ3587434.1"/>
    </source>
</evidence>
<feature type="domain" description="EGF-like" evidence="14">
    <location>
        <begin position="331"/>
        <end position="370"/>
    </location>
</feature>
<feature type="region of interest" description="Disordered" evidence="12">
    <location>
        <begin position="31"/>
        <end position="57"/>
    </location>
</feature>
<dbReference type="InterPro" id="IPR018097">
    <property type="entry name" value="EGF_Ca-bd_CS"/>
</dbReference>
<feature type="disulfide bond" evidence="11">
    <location>
        <begin position="295"/>
        <end position="305"/>
    </location>
</feature>
<evidence type="ECO:0000256" key="11">
    <source>
        <dbReference type="PROSITE-ProRule" id="PRU00076"/>
    </source>
</evidence>
<keyword evidence="5 11" id="KW-0245">EGF-like domain</keyword>
<feature type="domain" description="EGF-like" evidence="14">
    <location>
        <begin position="229"/>
        <end position="266"/>
    </location>
</feature>
<keyword evidence="13" id="KW-1133">Transmembrane helix</keyword>
<dbReference type="AlphaFoldDB" id="A0A9Q0DEG8"/>
<dbReference type="InterPro" id="IPR050751">
    <property type="entry name" value="ECM_structural_protein"/>
</dbReference>
<comment type="caution">
    <text evidence="11">Lacks conserved residue(s) required for the propagation of feature annotation.</text>
</comment>
<comment type="similarity">
    <text evidence="2">Belongs to the fibulin family.</text>
</comment>
<dbReference type="InterPro" id="IPR009030">
    <property type="entry name" value="Growth_fac_rcpt_cys_sf"/>
</dbReference>
<dbReference type="PROSITE" id="PS01187">
    <property type="entry name" value="EGF_CA"/>
    <property type="match status" value="2"/>
</dbReference>
<comment type="subcellular location">
    <subcellularLocation>
        <location evidence="1">Secreted</location>
        <location evidence="1">Extracellular space</location>
        <location evidence="1">Extracellular matrix</location>
    </subcellularLocation>
</comment>
<evidence type="ECO:0000259" key="14">
    <source>
        <dbReference type="PROSITE" id="PS50026"/>
    </source>
</evidence>
<evidence type="ECO:0000256" key="5">
    <source>
        <dbReference type="ARBA" id="ARBA00022536"/>
    </source>
</evidence>
<dbReference type="InterPro" id="IPR000742">
    <property type="entry name" value="EGF"/>
</dbReference>
<dbReference type="PANTHER" id="PTHR24034">
    <property type="entry name" value="EGF-LIKE DOMAIN-CONTAINING PROTEIN"/>
    <property type="match status" value="1"/>
</dbReference>
<dbReference type="FunFam" id="2.10.25.10:FF:000290">
    <property type="entry name" value="EGF-containing fibulin-like extracellular matrix protein 2"/>
    <property type="match status" value="1"/>
</dbReference>
<dbReference type="FunFam" id="2.10.25.10:FF:000201">
    <property type="entry name" value="EGF-containing fibulin-like extracellular matrix protein 2"/>
    <property type="match status" value="1"/>
</dbReference>
<keyword evidence="8" id="KW-0106">Calcium</keyword>
<dbReference type="Pfam" id="PF07645">
    <property type="entry name" value="EGF_CA"/>
    <property type="match status" value="3"/>
</dbReference>
<dbReference type="InterPro" id="IPR055088">
    <property type="entry name" value="Fibulin_C"/>
</dbReference>
<dbReference type="Pfam" id="PF12662">
    <property type="entry name" value="cEGF"/>
    <property type="match status" value="2"/>
</dbReference>
<comment type="caution">
    <text evidence="15">The sequence shown here is derived from an EMBL/GenBank/DDBJ whole genome shotgun (WGS) entry which is preliminary data.</text>
</comment>
<feature type="domain" description="EGF-like" evidence="14">
    <location>
        <begin position="291"/>
        <end position="330"/>
    </location>
</feature>
<evidence type="ECO:0000256" key="3">
    <source>
        <dbReference type="ARBA" id="ARBA00022525"/>
    </source>
</evidence>
<dbReference type="FunFam" id="2.10.25.10:FF:000240">
    <property type="entry name" value="Vitamin K-dependent protein S"/>
    <property type="match status" value="1"/>
</dbReference>
<dbReference type="Gene3D" id="2.10.25.10">
    <property type="entry name" value="Laminin"/>
    <property type="match status" value="6"/>
</dbReference>
<dbReference type="OrthoDB" id="4062651at2759"/>
<evidence type="ECO:0000256" key="4">
    <source>
        <dbReference type="ARBA" id="ARBA00022530"/>
    </source>
</evidence>
<dbReference type="InterPro" id="IPR000152">
    <property type="entry name" value="EGF-type_Asp/Asn_hydroxyl_site"/>
</dbReference>
<evidence type="ECO:0000256" key="2">
    <source>
        <dbReference type="ARBA" id="ARBA00006127"/>
    </source>
</evidence>
<evidence type="ECO:0000256" key="9">
    <source>
        <dbReference type="ARBA" id="ARBA00023157"/>
    </source>
</evidence>